<dbReference type="Pfam" id="PF07714">
    <property type="entry name" value="PK_Tyr_Ser-Thr"/>
    <property type="match status" value="1"/>
</dbReference>
<name>A0A4Y7Q313_9AGAM</name>
<keyword evidence="3" id="KW-1185">Reference proteome</keyword>
<dbReference type="SUPFAM" id="SSF56112">
    <property type="entry name" value="Protein kinase-like (PK-like)"/>
    <property type="match status" value="1"/>
</dbReference>
<dbReference type="VEuPathDB" id="FungiDB:BD410DRAFT_840357"/>
<dbReference type="EMBL" id="ML170179">
    <property type="protein sequence ID" value="TDL21676.1"/>
    <property type="molecule type" value="Genomic_DNA"/>
</dbReference>
<dbReference type="GO" id="GO:0005524">
    <property type="term" value="F:ATP binding"/>
    <property type="evidence" value="ECO:0007669"/>
    <property type="project" value="InterPro"/>
</dbReference>
<keyword evidence="2" id="KW-0808">Transferase</keyword>
<dbReference type="Proteomes" id="UP000294933">
    <property type="component" value="Unassembled WGS sequence"/>
</dbReference>
<dbReference type="Gene3D" id="1.10.510.10">
    <property type="entry name" value="Transferase(Phosphotransferase) domain 1"/>
    <property type="match status" value="1"/>
</dbReference>
<dbReference type="InterPro" id="IPR001245">
    <property type="entry name" value="Ser-Thr/Tyr_kinase_cat_dom"/>
</dbReference>
<reference evidence="2 3" key="1">
    <citation type="submission" date="2018-06" db="EMBL/GenBank/DDBJ databases">
        <title>A transcriptomic atlas of mushroom development highlights an independent origin of complex multicellularity.</title>
        <authorList>
            <consortium name="DOE Joint Genome Institute"/>
            <person name="Krizsan K."/>
            <person name="Almasi E."/>
            <person name="Merenyi Z."/>
            <person name="Sahu N."/>
            <person name="Viragh M."/>
            <person name="Koszo T."/>
            <person name="Mondo S."/>
            <person name="Kiss B."/>
            <person name="Balint B."/>
            <person name="Kues U."/>
            <person name="Barry K."/>
            <person name="Hegedus J.C."/>
            <person name="Henrissat B."/>
            <person name="Johnson J."/>
            <person name="Lipzen A."/>
            <person name="Ohm R."/>
            <person name="Nagy I."/>
            <person name="Pangilinan J."/>
            <person name="Yan J."/>
            <person name="Xiong Y."/>
            <person name="Grigoriev I.V."/>
            <person name="Hibbett D.S."/>
            <person name="Nagy L.G."/>
        </authorList>
    </citation>
    <scope>NUCLEOTIDE SEQUENCE [LARGE SCALE GENOMIC DNA]</scope>
    <source>
        <strain evidence="2 3">SZMC22713</strain>
    </source>
</reference>
<dbReference type="AlphaFoldDB" id="A0A4Y7Q313"/>
<organism evidence="2 3">
    <name type="scientific">Rickenella mellea</name>
    <dbReference type="NCBI Taxonomy" id="50990"/>
    <lineage>
        <taxon>Eukaryota</taxon>
        <taxon>Fungi</taxon>
        <taxon>Dikarya</taxon>
        <taxon>Basidiomycota</taxon>
        <taxon>Agaricomycotina</taxon>
        <taxon>Agaricomycetes</taxon>
        <taxon>Hymenochaetales</taxon>
        <taxon>Rickenellaceae</taxon>
        <taxon>Rickenella</taxon>
    </lineage>
</organism>
<keyword evidence="2" id="KW-0418">Kinase</keyword>
<dbReference type="InterPro" id="IPR000719">
    <property type="entry name" value="Prot_kinase_dom"/>
</dbReference>
<dbReference type="InterPro" id="IPR051681">
    <property type="entry name" value="Ser/Thr_Kinases-Pseudokinases"/>
</dbReference>
<evidence type="ECO:0000259" key="1">
    <source>
        <dbReference type="PROSITE" id="PS50011"/>
    </source>
</evidence>
<dbReference type="STRING" id="50990.A0A4Y7Q313"/>
<dbReference type="InterPro" id="IPR011009">
    <property type="entry name" value="Kinase-like_dom_sf"/>
</dbReference>
<dbReference type="PANTHER" id="PTHR44329">
    <property type="entry name" value="SERINE/THREONINE-PROTEIN KINASE TNNI3K-RELATED"/>
    <property type="match status" value="1"/>
</dbReference>
<feature type="domain" description="Protein kinase" evidence="1">
    <location>
        <begin position="53"/>
        <end position="340"/>
    </location>
</feature>
<evidence type="ECO:0000313" key="2">
    <source>
        <dbReference type="EMBL" id="TDL21676.1"/>
    </source>
</evidence>
<sequence>MNIQHPAMCACGSTLLIPTHEPAHLGIRNDAPNLVDDEGKAKDTVHGVVLENLGQNRVLARGSTALITKGVLNQTIKDEKNGTEYNISGRVILKTLEIRKGMDFKVANRRFSRELRVWQELCHINIAPLLGTWNDIQKPSLTRIPTLVTIYYESGNIAEFSDRNRRDISVLEHLNSGVQSGLCYLHGKDIVHADLKPDNIQIDESGSPRILDFGFSKIADEPGFTTKNSSKSSFYREPEYGNGKGEIQVALEGKGRGKGSKKGDVWAFAMVALRIYSGSEPYAPQQDITAFRADWLTKGSPPPFGRKSEVPREIWETLLPCWSVEPASRPEITEIILPIFTT</sequence>
<accession>A0A4Y7Q313</accession>
<gene>
    <name evidence="2" type="ORF">BD410DRAFT_840357</name>
</gene>
<dbReference type="PROSITE" id="PS50011">
    <property type="entry name" value="PROTEIN_KINASE_DOM"/>
    <property type="match status" value="1"/>
</dbReference>
<dbReference type="GO" id="GO:0004674">
    <property type="term" value="F:protein serine/threonine kinase activity"/>
    <property type="evidence" value="ECO:0007669"/>
    <property type="project" value="TreeGrafter"/>
</dbReference>
<dbReference type="SMART" id="SM00220">
    <property type="entry name" value="S_TKc"/>
    <property type="match status" value="1"/>
</dbReference>
<dbReference type="OrthoDB" id="4062651at2759"/>
<proteinExistence type="predicted"/>
<evidence type="ECO:0000313" key="3">
    <source>
        <dbReference type="Proteomes" id="UP000294933"/>
    </source>
</evidence>
<protein>
    <submittedName>
        <fullName evidence="2">Kinase-like protein</fullName>
    </submittedName>
</protein>